<name>A0A9E2KPP7_9GAMM</name>
<sequence length="167" mass="18971">MSNKLHSFEPRVGKAQLFFGVCYSLIVIISLVLALYVKLNDLGGEPYMQYFMAALFGLLALKSFYLYRRVQRLITEGVRTQADFVSCESVRGITIVRARTEVEGYGPIEFEQRLAGVRLADEIKRVLAERKQDKLPCLLIDAHSRHPRAMLTIATDHGRLKPESLNL</sequence>
<gene>
    <name evidence="2" type="ORF">IAA31_07225</name>
</gene>
<dbReference type="AlphaFoldDB" id="A0A9E2KPP7"/>
<dbReference type="Proteomes" id="UP000824150">
    <property type="component" value="Unassembled WGS sequence"/>
</dbReference>
<dbReference type="EMBL" id="JAHLFG010000078">
    <property type="protein sequence ID" value="MBU3827265.1"/>
    <property type="molecule type" value="Genomic_DNA"/>
</dbReference>
<feature type="transmembrane region" description="Helical" evidence="1">
    <location>
        <begin position="12"/>
        <end position="36"/>
    </location>
</feature>
<keyword evidence="1" id="KW-1133">Transmembrane helix</keyword>
<evidence type="ECO:0000313" key="3">
    <source>
        <dbReference type="Proteomes" id="UP000824150"/>
    </source>
</evidence>
<reference evidence="2" key="2">
    <citation type="submission" date="2021-04" db="EMBL/GenBank/DDBJ databases">
        <authorList>
            <person name="Gilroy R."/>
        </authorList>
    </citation>
    <scope>NUCLEOTIDE SEQUENCE</scope>
    <source>
        <strain evidence="2">687</strain>
    </source>
</reference>
<keyword evidence="1" id="KW-0472">Membrane</keyword>
<organism evidence="2 3">
    <name type="scientific">Candidatus Anaerobiospirillum merdipullorum</name>
    <dbReference type="NCBI Taxonomy" id="2838450"/>
    <lineage>
        <taxon>Bacteria</taxon>
        <taxon>Pseudomonadati</taxon>
        <taxon>Pseudomonadota</taxon>
        <taxon>Gammaproteobacteria</taxon>
        <taxon>Aeromonadales</taxon>
        <taxon>Succinivibrionaceae</taxon>
        <taxon>Anaerobiospirillum</taxon>
    </lineage>
</organism>
<reference evidence="2" key="1">
    <citation type="journal article" date="2021" name="PeerJ">
        <title>Extensive microbial diversity within the chicken gut microbiome revealed by metagenomics and culture.</title>
        <authorList>
            <person name="Gilroy R."/>
            <person name="Ravi A."/>
            <person name="Getino M."/>
            <person name="Pursley I."/>
            <person name="Horton D.L."/>
            <person name="Alikhan N.F."/>
            <person name="Baker D."/>
            <person name="Gharbi K."/>
            <person name="Hall N."/>
            <person name="Watson M."/>
            <person name="Adriaenssens E.M."/>
            <person name="Foster-Nyarko E."/>
            <person name="Jarju S."/>
            <person name="Secka A."/>
            <person name="Antonio M."/>
            <person name="Oren A."/>
            <person name="Chaudhuri R.R."/>
            <person name="La Ragione R."/>
            <person name="Hildebrand F."/>
            <person name="Pallen M.J."/>
        </authorList>
    </citation>
    <scope>NUCLEOTIDE SEQUENCE</scope>
    <source>
        <strain evidence="2">687</strain>
    </source>
</reference>
<protein>
    <submittedName>
        <fullName evidence="2">Uncharacterized protein</fullName>
    </submittedName>
</protein>
<comment type="caution">
    <text evidence="2">The sequence shown here is derived from an EMBL/GenBank/DDBJ whole genome shotgun (WGS) entry which is preliminary data.</text>
</comment>
<evidence type="ECO:0000256" key="1">
    <source>
        <dbReference type="SAM" id="Phobius"/>
    </source>
</evidence>
<keyword evidence="1" id="KW-0812">Transmembrane</keyword>
<accession>A0A9E2KPP7</accession>
<evidence type="ECO:0000313" key="2">
    <source>
        <dbReference type="EMBL" id="MBU3827265.1"/>
    </source>
</evidence>
<proteinExistence type="predicted"/>
<feature type="transmembrane region" description="Helical" evidence="1">
    <location>
        <begin position="48"/>
        <end position="67"/>
    </location>
</feature>